<gene>
    <name evidence="2" type="ORF">BAUCODRAFT_138665</name>
</gene>
<keyword evidence="3" id="KW-1185">Reference proteome</keyword>
<dbReference type="OMA" id="EHEANNM"/>
<accession>M2LSA6</accession>
<feature type="region of interest" description="Disordered" evidence="1">
    <location>
        <begin position="1"/>
        <end position="118"/>
    </location>
</feature>
<evidence type="ECO:0000313" key="3">
    <source>
        <dbReference type="Proteomes" id="UP000011761"/>
    </source>
</evidence>
<proteinExistence type="predicted"/>
<evidence type="ECO:0000313" key="2">
    <source>
        <dbReference type="EMBL" id="EMC97357.1"/>
    </source>
</evidence>
<dbReference type="AlphaFoldDB" id="M2LSA6"/>
<protein>
    <submittedName>
        <fullName evidence="2">Uncharacterized protein</fullName>
    </submittedName>
</protein>
<evidence type="ECO:0000256" key="1">
    <source>
        <dbReference type="SAM" id="MobiDB-lite"/>
    </source>
</evidence>
<dbReference type="Proteomes" id="UP000011761">
    <property type="component" value="Unassembled WGS sequence"/>
</dbReference>
<dbReference type="RefSeq" id="XP_007675774.1">
    <property type="nucleotide sequence ID" value="XM_007677584.1"/>
</dbReference>
<dbReference type="KEGG" id="bcom:BAUCODRAFT_138665"/>
<dbReference type="GeneID" id="19108355"/>
<feature type="compositionally biased region" description="Polar residues" evidence="1">
    <location>
        <begin position="80"/>
        <end position="94"/>
    </location>
</feature>
<dbReference type="EMBL" id="KB445554">
    <property type="protein sequence ID" value="EMC97357.1"/>
    <property type="molecule type" value="Genomic_DNA"/>
</dbReference>
<feature type="compositionally biased region" description="Low complexity" evidence="1">
    <location>
        <begin position="29"/>
        <end position="44"/>
    </location>
</feature>
<reference evidence="2 3" key="1">
    <citation type="journal article" date="2012" name="PLoS Pathog.">
        <title>Diverse lifestyles and strategies of plant pathogenesis encoded in the genomes of eighteen Dothideomycetes fungi.</title>
        <authorList>
            <person name="Ohm R.A."/>
            <person name="Feau N."/>
            <person name="Henrissat B."/>
            <person name="Schoch C.L."/>
            <person name="Horwitz B.A."/>
            <person name="Barry K.W."/>
            <person name="Condon B.J."/>
            <person name="Copeland A.C."/>
            <person name="Dhillon B."/>
            <person name="Glaser F."/>
            <person name="Hesse C.N."/>
            <person name="Kosti I."/>
            <person name="LaButti K."/>
            <person name="Lindquist E.A."/>
            <person name="Lucas S."/>
            <person name="Salamov A.A."/>
            <person name="Bradshaw R.E."/>
            <person name="Ciuffetti L."/>
            <person name="Hamelin R.C."/>
            <person name="Kema G.H.J."/>
            <person name="Lawrence C."/>
            <person name="Scott J.A."/>
            <person name="Spatafora J.W."/>
            <person name="Turgeon B.G."/>
            <person name="de Wit P.J.G.M."/>
            <person name="Zhong S."/>
            <person name="Goodwin S.B."/>
            <person name="Grigoriev I.V."/>
        </authorList>
    </citation>
    <scope>NUCLEOTIDE SEQUENCE [LARGE SCALE GENOMIC DNA]</scope>
    <source>
        <strain evidence="2 3">UAMH 10762</strain>
    </source>
</reference>
<dbReference type="HOGENOM" id="CLU_1255778_0_0_1"/>
<dbReference type="eggNOG" id="ENOG502R9CP">
    <property type="taxonomic scope" value="Eukaryota"/>
</dbReference>
<sequence>MPPRQPHDPFSNAPLRPASSNPSLRDRQSQQSLRSNASSTSARSRQQRDLLAPSRSRRPISRAAQRVADEVLEDPESGENAGQSPSRSTRQGQGSPDLRHGRSRARQQQDVEPDIVNRQADGGYLIGISAANDGLRSTMLPQSMVESEEEAAKDAYYAAMARQYFASGIAVQGRGSKKPQEDLEGEAHNASMRMRELARQKLDEERWMFEPQDRFHAHFS</sequence>
<dbReference type="OrthoDB" id="3910509at2759"/>
<name>M2LSA6_BAUPA</name>
<organism evidence="2 3">
    <name type="scientific">Baudoinia panamericana (strain UAMH 10762)</name>
    <name type="common">Angels' share fungus</name>
    <name type="synonym">Baudoinia compniacensis (strain UAMH 10762)</name>
    <dbReference type="NCBI Taxonomy" id="717646"/>
    <lineage>
        <taxon>Eukaryota</taxon>
        <taxon>Fungi</taxon>
        <taxon>Dikarya</taxon>
        <taxon>Ascomycota</taxon>
        <taxon>Pezizomycotina</taxon>
        <taxon>Dothideomycetes</taxon>
        <taxon>Dothideomycetidae</taxon>
        <taxon>Mycosphaerellales</taxon>
        <taxon>Teratosphaeriaceae</taxon>
        <taxon>Baudoinia</taxon>
    </lineage>
</organism>